<name>A0ACB8XM04_ARCLA</name>
<dbReference type="Proteomes" id="UP001055879">
    <property type="component" value="Linkage Group LG16"/>
</dbReference>
<accession>A0ACB8XM04</accession>
<reference evidence="2" key="1">
    <citation type="journal article" date="2022" name="Mol. Ecol. Resour.">
        <title>The genomes of chicory, endive, great burdock and yacon provide insights into Asteraceae palaeo-polyploidization history and plant inulin production.</title>
        <authorList>
            <person name="Fan W."/>
            <person name="Wang S."/>
            <person name="Wang H."/>
            <person name="Wang A."/>
            <person name="Jiang F."/>
            <person name="Liu H."/>
            <person name="Zhao H."/>
            <person name="Xu D."/>
            <person name="Zhang Y."/>
        </authorList>
    </citation>
    <scope>NUCLEOTIDE SEQUENCE [LARGE SCALE GENOMIC DNA]</scope>
    <source>
        <strain evidence="2">cv. Niubang</strain>
    </source>
</reference>
<sequence>MENPHLEHVPPDRRENFLENGRTVTAPIEFDSKHSIGSGKSFEGVDLPRKTNGPRIKEERLVKEILSNSLKFSKKKGVKSGTKEVGFVIDLVESGHGNKIGKLSEVTGIRPDSFVISILKVNLPLQSEIDDHMVDNMDASGMNLNENPDVNQSTDIPMIPGNRSVNSNVVNGCSSENQPIPESVQISVDVPMSISPEDNQNVTANVKSGIDSEVLLNSVNGDMNSHVDSYNGQRPKSDLETAIDSNNENFIKSVMDSVGTFTFGRGGGFTSKGGGTGSAFGTNGELCVGLQVNDLQSTKENEDVTFDLG</sequence>
<protein>
    <submittedName>
        <fullName evidence="1">Uncharacterized protein</fullName>
    </submittedName>
</protein>
<gene>
    <name evidence="1" type="ORF">L6452_40481</name>
</gene>
<comment type="caution">
    <text evidence="1">The sequence shown here is derived from an EMBL/GenBank/DDBJ whole genome shotgun (WGS) entry which is preliminary data.</text>
</comment>
<dbReference type="EMBL" id="CM042062">
    <property type="protein sequence ID" value="KAI3669254.1"/>
    <property type="molecule type" value="Genomic_DNA"/>
</dbReference>
<evidence type="ECO:0000313" key="1">
    <source>
        <dbReference type="EMBL" id="KAI3669254.1"/>
    </source>
</evidence>
<reference evidence="1 2" key="2">
    <citation type="journal article" date="2022" name="Mol. Ecol. Resour.">
        <title>The genomes of chicory, endive, great burdock and yacon provide insights into Asteraceae paleo-polyploidization history and plant inulin production.</title>
        <authorList>
            <person name="Fan W."/>
            <person name="Wang S."/>
            <person name="Wang H."/>
            <person name="Wang A."/>
            <person name="Jiang F."/>
            <person name="Liu H."/>
            <person name="Zhao H."/>
            <person name="Xu D."/>
            <person name="Zhang Y."/>
        </authorList>
    </citation>
    <scope>NUCLEOTIDE SEQUENCE [LARGE SCALE GENOMIC DNA]</scope>
    <source>
        <strain evidence="2">cv. Niubang</strain>
    </source>
</reference>
<keyword evidence="2" id="KW-1185">Reference proteome</keyword>
<proteinExistence type="predicted"/>
<organism evidence="1 2">
    <name type="scientific">Arctium lappa</name>
    <name type="common">Greater burdock</name>
    <name type="synonym">Lappa major</name>
    <dbReference type="NCBI Taxonomy" id="4217"/>
    <lineage>
        <taxon>Eukaryota</taxon>
        <taxon>Viridiplantae</taxon>
        <taxon>Streptophyta</taxon>
        <taxon>Embryophyta</taxon>
        <taxon>Tracheophyta</taxon>
        <taxon>Spermatophyta</taxon>
        <taxon>Magnoliopsida</taxon>
        <taxon>eudicotyledons</taxon>
        <taxon>Gunneridae</taxon>
        <taxon>Pentapetalae</taxon>
        <taxon>asterids</taxon>
        <taxon>campanulids</taxon>
        <taxon>Asterales</taxon>
        <taxon>Asteraceae</taxon>
        <taxon>Carduoideae</taxon>
        <taxon>Cardueae</taxon>
        <taxon>Arctiinae</taxon>
        <taxon>Arctium</taxon>
    </lineage>
</organism>
<evidence type="ECO:0000313" key="2">
    <source>
        <dbReference type="Proteomes" id="UP001055879"/>
    </source>
</evidence>